<keyword evidence="5" id="KW-1185">Reference proteome</keyword>
<accession>A0A367IKV0</accession>
<keyword evidence="3" id="KW-0949">S-adenosyl-L-methionine</keyword>
<evidence type="ECO:0000313" key="4">
    <source>
        <dbReference type="EMBL" id="RCH78299.1"/>
    </source>
</evidence>
<evidence type="ECO:0000256" key="2">
    <source>
        <dbReference type="ARBA" id="ARBA00022679"/>
    </source>
</evidence>
<keyword evidence="1 4" id="KW-0489">Methyltransferase</keyword>
<evidence type="ECO:0000256" key="1">
    <source>
        <dbReference type="ARBA" id="ARBA00022603"/>
    </source>
</evidence>
<dbReference type="AlphaFoldDB" id="A0A367IKV0"/>
<dbReference type="Gene3D" id="3.40.50.150">
    <property type="entry name" value="Vaccinia Virus protein VP39"/>
    <property type="match status" value="1"/>
</dbReference>
<dbReference type="GO" id="GO:0008276">
    <property type="term" value="F:protein methyltransferase activity"/>
    <property type="evidence" value="ECO:0007669"/>
    <property type="project" value="TreeGrafter"/>
</dbReference>
<dbReference type="PANTHER" id="PTHR45875:SF1">
    <property type="entry name" value="METHYLTRANSFERASE N6AMT1"/>
    <property type="match status" value="1"/>
</dbReference>
<protein>
    <submittedName>
        <fullName evidence="4">HemK methyltransferase member 2</fullName>
    </submittedName>
</protein>
<comment type="caution">
    <text evidence="4">The sequence shown here is derived from an EMBL/GenBank/DDBJ whole genome shotgun (WGS) entry which is preliminary data.</text>
</comment>
<reference evidence="4 5" key="1">
    <citation type="journal article" date="2018" name="G3 (Bethesda)">
        <title>Phylogenetic and Phylogenomic Definition of Rhizopus Species.</title>
        <authorList>
            <person name="Gryganskyi A.P."/>
            <person name="Golan J."/>
            <person name="Dolatabadi S."/>
            <person name="Mondo S."/>
            <person name="Robb S."/>
            <person name="Idnurm A."/>
            <person name="Muszewska A."/>
            <person name="Steczkiewicz K."/>
            <person name="Masonjones S."/>
            <person name="Liao H.L."/>
            <person name="Gajdeczka M.T."/>
            <person name="Anike F."/>
            <person name="Vuek A."/>
            <person name="Anishchenko I.M."/>
            <person name="Voigt K."/>
            <person name="de Hoog G.S."/>
            <person name="Smith M.E."/>
            <person name="Heitman J."/>
            <person name="Vilgalys R."/>
            <person name="Stajich J.E."/>
        </authorList>
    </citation>
    <scope>NUCLEOTIDE SEQUENCE [LARGE SCALE GENOMIC DNA]</scope>
    <source>
        <strain evidence="4 5">LSU 92-RS-03</strain>
    </source>
</reference>
<dbReference type="InterPro" id="IPR052190">
    <property type="entry name" value="Euk-Arch_PrmC-MTase"/>
</dbReference>
<organism evidence="4 5">
    <name type="scientific">Rhizopus stolonifer</name>
    <name type="common">Rhizopus nigricans</name>
    <dbReference type="NCBI Taxonomy" id="4846"/>
    <lineage>
        <taxon>Eukaryota</taxon>
        <taxon>Fungi</taxon>
        <taxon>Fungi incertae sedis</taxon>
        <taxon>Mucoromycota</taxon>
        <taxon>Mucoromycotina</taxon>
        <taxon>Mucoromycetes</taxon>
        <taxon>Mucorales</taxon>
        <taxon>Mucorineae</taxon>
        <taxon>Rhizopodaceae</taxon>
        <taxon>Rhizopus</taxon>
    </lineage>
</organism>
<dbReference type="GO" id="GO:0035657">
    <property type="term" value="C:eRF1 methyltransferase complex"/>
    <property type="evidence" value="ECO:0007669"/>
    <property type="project" value="TreeGrafter"/>
</dbReference>
<keyword evidence="2 4" id="KW-0808">Transferase</keyword>
<evidence type="ECO:0000256" key="3">
    <source>
        <dbReference type="ARBA" id="ARBA00022691"/>
    </source>
</evidence>
<dbReference type="STRING" id="4846.A0A367IKV0"/>
<gene>
    <name evidence="4" type="primary">N6AMT1_1</name>
    <name evidence="4" type="ORF">CU098_006922</name>
</gene>
<dbReference type="GO" id="GO:0032259">
    <property type="term" value="P:methylation"/>
    <property type="evidence" value="ECO:0007669"/>
    <property type="project" value="UniProtKB-KW"/>
</dbReference>
<evidence type="ECO:0000313" key="5">
    <source>
        <dbReference type="Proteomes" id="UP000253551"/>
    </source>
</evidence>
<dbReference type="PANTHER" id="PTHR45875">
    <property type="entry name" value="METHYLTRANSFERASE N6AMT1"/>
    <property type="match status" value="1"/>
</dbReference>
<dbReference type="InterPro" id="IPR029063">
    <property type="entry name" value="SAM-dependent_MTases_sf"/>
</dbReference>
<sequence length="79" mass="9176">MGIEAAWAGGIDGREVIDELLPLVKDLLSPRGIFYLLLINENKPKDVVNIMKDVYKMNAEIMMERRAGRERQYILKIYH</sequence>
<dbReference type="Proteomes" id="UP000253551">
    <property type="component" value="Unassembled WGS sequence"/>
</dbReference>
<name>A0A367IKV0_RHIST</name>
<dbReference type="GO" id="GO:0008757">
    <property type="term" value="F:S-adenosylmethionine-dependent methyltransferase activity"/>
    <property type="evidence" value="ECO:0007669"/>
    <property type="project" value="TreeGrafter"/>
</dbReference>
<proteinExistence type="predicted"/>
<dbReference type="OrthoDB" id="406152at2759"/>
<dbReference type="EMBL" id="PJQM01007349">
    <property type="protein sequence ID" value="RCH78299.1"/>
    <property type="molecule type" value="Genomic_DNA"/>
</dbReference>